<keyword evidence="3" id="KW-1003">Cell membrane</keyword>
<evidence type="ECO:0000256" key="7">
    <source>
        <dbReference type="SAM" id="MobiDB-lite"/>
    </source>
</evidence>
<keyword evidence="4 8" id="KW-0812">Transmembrane</keyword>
<reference evidence="10" key="1">
    <citation type="submission" date="2016-10" db="EMBL/GenBank/DDBJ databases">
        <authorList>
            <person name="Varghese N."/>
            <person name="Submissions S."/>
        </authorList>
    </citation>
    <scope>NUCLEOTIDE SEQUENCE [LARGE SCALE GENOMIC DNA]</scope>
    <source>
        <strain evidence="10">DSM 22082</strain>
    </source>
</reference>
<dbReference type="RefSeq" id="WP_092104716.1">
    <property type="nucleotide sequence ID" value="NZ_LT629739.1"/>
</dbReference>
<feature type="transmembrane region" description="Helical" evidence="8">
    <location>
        <begin position="698"/>
        <end position="720"/>
    </location>
</feature>
<feature type="transmembrane region" description="Helical" evidence="8">
    <location>
        <begin position="599"/>
        <end position="617"/>
    </location>
</feature>
<name>A0A1H1QVJ6_BRESA</name>
<feature type="compositionally biased region" description="Low complexity" evidence="7">
    <location>
        <begin position="510"/>
        <end position="529"/>
    </location>
</feature>
<evidence type="ECO:0000313" key="10">
    <source>
        <dbReference type="EMBL" id="SDS27474.1"/>
    </source>
</evidence>
<feature type="domain" description="Membrane transport protein MMPL" evidence="9">
    <location>
        <begin position="76"/>
        <end position="411"/>
    </location>
</feature>
<feature type="transmembrane region" description="Helical" evidence="8">
    <location>
        <begin position="275"/>
        <end position="297"/>
    </location>
</feature>
<evidence type="ECO:0000256" key="8">
    <source>
        <dbReference type="SAM" id="Phobius"/>
    </source>
</evidence>
<evidence type="ECO:0000256" key="5">
    <source>
        <dbReference type="ARBA" id="ARBA00022989"/>
    </source>
</evidence>
<dbReference type="Pfam" id="PF03176">
    <property type="entry name" value="MMPL"/>
    <property type="match status" value="2"/>
</dbReference>
<dbReference type="PANTHER" id="PTHR33406">
    <property type="entry name" value="MEMBRANE PROTEIN MJ1562-RELATED"/>
    <property type="match status" value="1"/>
</dbReference>
<evidence type="ECO:0000259" key="9">
    <source>
        <dbReference type="Pfam" id="PF03176"/>
    </source>
</evidence>
<feature type="region of interest" description="Disordered" evidence="7">
    <location>
        <begin position="502"/>
        <end position="541"/>
    </location>
</feature>
<proteinExistence type="inferred from homology"/>
<feature type="region of interest" description="Disordered" evidence="7">
    <location>
        <begin position="1"/>
        <end position="31"/>
    </location>
</feature>
<evidence type="ECO:0000256" key="6">
    <source>
        <dbReference type="ARBA" id="ARBA00023136"/>
    </source>
</evidence>
<evidence type="ECO:0000256" key="4">
    <source>
        <dbReference type="ARBA" id="ARBA00022692"/>
    </source>
</evidence>
<feature type="transmembrane region" description="Helical" evidence="8">
    <location>
        <begin position="40"/>
        <end position="62"/>
    </location>
</feature>
<comment type="similarity">
    <text evidence="2">Belongs to the resistance-nodulation-cell division (RND) (TC 2.A.6) family. MmpL subfamily.</text>
</comment>
<evidence type="ECO:0000256" key="2">
    <source>
        <dbReference type="ARBA" id="ARBA00010157"/>
    </source>
</evidence>
<protein>
    <submittedName>
        <fullName evidence="10">Drug exporter of the RND superfamily</fullName>
    </submittedName>
</protein>
<feature type="transmembrane region" description="Helical" evidence="8">
    <location>
        <begin position="658"/>
        <end position="677"/>
    </location>
</feature>
<feature type="transmembrane region" description="Helical" evidence="8">
    <location>
        <begin position="624"/>
        <end position="646"/>
    </location>
</feature>
<gene>
    <name evidence="10" type="ORF">SAMN04489751_1642</name>
</gene>
<feature type="transmembrane region" description="Helical" evidence="8">
    <location>
        <begin position="242"/>
        <end position="263"/>
    </location>
</feature>
<feature type="transmembrane region" description="Helical" evidence="8">
    <location>
        <begin position="350"/>
        <end position="373"/>
    </location>
</feature>
<dbReference type="GO" id="GO:0005886">
    <property type="term" value="C:plasma membrane"/>
    <property type="evidence" value="ECO:0007669"/>
    <property type="project" value="UniProtKB-SubCell"/>
</dbReference>
<feature type="transmembrane region" description="Helical" evidence="8">
    <location>
        <begin position="726"/>
        <end position="749"/>
    </location>
</feature>
<dbReference type="OrthoDB" id="2365435at2"/>
<evidence type="ECO:0000256" key="1">
    <source>
        <dbReference type="ARBA" id="ARBA00004651"/>
    </source>
</evidence>
<feature type="transmembrane region" description="Helical" evidence="8">
    <location>
        <begin position="318"/>
        <end position="338"/>
    </location>
</feature>
<dbReference type="EMBL" id="LT629739">
    <property type="protein sequence ID" value="SDS27474.1"/>
    <property type="molecule type" value="Genomic_DNA"/>
</dbReference>
<sequence length="789" mass="82706">MPRHLLTSTPPEPHRPESEIPVDSAQPTKQRAPIPARRSLIALFAVLLVAWVAIAGVGGPYFGKISEVATNDRSSFLPESAESTKAQALIDQFSDLDYVPAIVVLEDKDGLSKDSTTDLEDLAERLDDEGLLAADASPVIPSEDGDALELILPVSTDTTADDVEQIRSIIAGTFPIATAADSPTGDANSMPTSADVYVTGPGGFSADLTSAFAGIDGILLLVALIAVFVILIIVYRSPLLPVIVLFTSVAALSASIFVIWHLADAGILLINGQVQGILFILVVGATTDYSLLVVARFRDALLTERDRVRAGLAAFKGVVEPIAASGGTVIAGLLVLLLTDLASTRALGPVAAIGILVAMLAALTFLPAALMVIGRAVFWPFRPQVRTTSSAPAKKGLWTRIAEVVAKRPRIIWIGLVVLLALPLIAFPQFKASGIAQSDFVLGDSEARDGQDVLSEHFPGGSGSPTQIVVAKDQLEDAAKAVGSLGGVESMTVVAEESPSGTIAIDDDGQLQAPQGQAPQGQGAPDSTSTPPPSPPAPTEVDGQVLLEATLTDPADSLAAEDTVTSIRDVVHEADSEALVGGETAVDLDTNTTAEADRALAIPLILVVITIVLILLLRSLVAPLLLVALTVLSFGTALGVSALVFNHVIGFPGADPSVPLYAFVFLVALGIDYNIFLMSRVREESLRVGTRKGVLEGLVATGGVITSAGIVLAATFAALAVIPVMFLFQLAFIVTFGVLLDAILVRSLVVPALVHDIGRNVWWPWRKRIPLDVRTTRDGQTGSRRAQWK</sequence>
<dbReference type="AlphaFoldDB" id="A0A1H1QVJ6"/>
<evidence type="ECO:0000256" key="3">
    <source>
        <dbReference type="ARBA" id="ARBA00022475"/>
    </source>
</evidence>
<dbReference type="PANTHER" id="PTHR33406:SF6">
    <property type="entry name" value="MEMBRANE PROTEIN YDGH-RELATED"/>
    <property type="match status" value="1"/>
</dbReference>
<comment type="subcellular location">
    <subcellularLocation>
        <location evidence="1">Cell membrane</location>
        <topology evidence="1">Multi-pass membrane protein</topology>
    </subcellularLocation>
</comment>
<evidence type="ECO:0000313" key="11">
    <source>
        <dbReference type="Proteomes" id="UP000199700"/>
    </source>
</evidence>
<feature type="domain" description="Membrane transport protein MMPL" evidence="9">
    <location>
        <begin position="545"/>
        <end position="768"/>
    </location>
</feature>
<dbReference type="STRING" id="629680.SAMN04489751_1642"/>
<feature type="transmembrane region" description="Helical" evidence="8">
    <location>
        <begin position="211"/>
        <end position="235"/>
    </location>
</feature>
<accession>A0A1H1QVJ6</accession>
<dbReference type="InterPro" id="IPR004869">
    <property type="entry name" value="MMPL_dom"/>
</dbReference>
<feature type="transmembrane region" description="Helical" evidence="8">
    <location>
        <begin position="411"/>
        <end position="430"/>
    </location>
</feature>
<dbReference type="InterPro" id="IPR050545">
    <property type="entry name" value="Mycobact_MmpL"/>
</dbReference>
<keyword evidence="6 8" id="KW-0472">Membrane</keyword>
<dbReference type="SUPFAM" id="SSF82866">
    <property type="entry name" value="Multidrug efflux transporter AcrB transmembrane domain"/>
    <property type="match status" value="2"/>
</dbReference>
<keyword evidence="11" id="KW-1185">Reference proteome</keyword>
<dbReference type="Proteomes" id="UP000199700">
    <property type="component" value="Chromosome"/>
</dbReference>
<keyword evidence="5 8" id="KW-1133">Transmembrane helix</keyword>
<dbReference type="Gene3D" id="1.20.1640.10">
    <property type="entry name" value="Multidrug efflux transporter AcrB transmembrane domain"/>
    <property type="match status" value="2"/>
</dbReference>
<organism evidence="10 11">
    <name type="scientific">Brevibacterium sandarakinum</name>
    <dbReference type="NCBI Taxonomy" id="629680"/>
    <lineage>
        <taxon>Bacteria</taxon>
        <taxon>Bacillati</taxon>
        <taxon>Actinomycetota</taxon>
        <taxon>Actinomycetes</taxon>
        <taxon>Micrococcales</taxon>
        <taxon>Brevibacteriaceae</taxon>
        <taxon>Brevibacterium</taxon>
    </lineage>
</organism>